<evidence type="ECO:0000256" key="3">
    <source>
        <dbReference type="ARBA" id="ARBA00022452"/>
    </source>
</evidence>
<evidence type="ECO:0000256" key="2">
    <source>
        <dbReference type="ARBA" id="ARBA00022448"/>
    </source>
</evidence>
<proteinExistence type="inferred from homology"/>
<feature type="chain" id="PRO_5045493147" evidence="13">
    <location>
        <begin position="22"/>
        <end position="821"/>
    </location>
</feature>
<dbReference type="Gene3D" id="2.40.170.20">
    <property type="entry name" value="TonB-dependent receptor, beta-barrel domain"/>
    <property type="match status" value="1"/>
</dbReference>
<dbReference type="SUPFAM" id="SSF56935">
    <property type="entry name" value="Porins"/>
    <property type="match status" value="1"/>
</dbReference>
<dbReference type="EMBL" id="JBEPIJ010000033">
    <property type="protein sequence ID" value="MES0875401.1"/>
    <property type="molecule type" value="Genomic_DNA"/>
</dbReference>
<keyword evidence="10 11" id="KW-0998">Cell outer membrane</keyword>
<keyword evidence="13" id="KW-0732">Signal</keyword>
<accession>A0ABV2AEK6</accession>
<dbReference type="Pfam" id="PF07715">
    <property type="entry name" value="Plug"/>
    <property type="match status" value="1"/>
</dbReference>
<keyword evidence="17" id="KW-1185">Reference proteome</keyword>
<gene>
    <name evidence="16" type="ORF">ABSH63_15490</name>
</gene>
<comment type="subcellular location">
    <subcellularLocation>
        <location evidence="1 11">Cell outer membrane</location>
        <topology evidence="1 11">Multi-pass membrane protein</topology>
    </subcellularLocation>
</comment>
<comment type="similarity">
    <text evidence="11 12">Belongs to the TonB-dependent receptor family.</text>
</comment>
<dbReference type="InterPro" id="IPR039426">
    <property type="entry name" value="TonB-dep_rcpt-like"/>
</dbReference>
<evidence type="ECO:0000256" key="12">
    <source>
        <dbReference type="RuleBase" id="RU003357"/>
    </source>
</evidence>
<evidence type="ECO:0000256" key="13">
    <source>
        <dbReference type="SAM" id="SignalP"/>
    </source>
</evidence>
<keyword evidence="9 11" id="KW-0472">Membrane</keyword>
<evidence type="ECO:0000256" key="11">
    <source>
        <dbReference type="PROSITE-ProRule" id="PRU01360"/>
    </source>
</evidence>
<dbReference type="RefSeq" id="WP_352890978.1">
    <property type="nucleotide sequence ID" value="NZ_JBEPIJ010000033.1"/>
</dbReference>
<dbReference type="InterPro" id="IPR000531">
    <property type="entry name" value="Beta-barrel_TonB"/>
</dbReference>
<keyword evidence="8 12" id="KW-0798">TonB box</keyword>
<keyword evidence="7" id="KW-0406">Ion transport</keyword>
<organism evidence="16 17">
    <name type="scientific">Sinimarinibacterium thermocellulolyticum</name>
    <dbReference type="NCBI Taxonomy" id="3170016"/>
    <lineage>
        <taxon>Bacteria</taxon>
        <taxon>Pseudomonadati</taxon>
        <taxon>Pseudomonadota</taxon>
        <taxon>Gammaproteobacteria</taxon>
        <taxon>Nevskiales</taxon>
        <taxon>Nevskiaceae</taxon>
        <taxon>Sinimarinibacterium</taxon>
    </lineage>
</organism>
<dbReference type="PROSITE" id="PS51257">
    <property type="entry name" value="PROKAR_LIPOPROTEIN"/>
    <property type="match status" value="1"/>
</dbReference>
<evidence type="ECO:0000259" key="14">
    <source>
        <dbReference type="Pfam" id="PF00593"/>
    </source>
</evidence>
<comment type="caution">
    <text evidence="16">The sequence shown here is derived from an EMBL/GenBank/DDBJ whole genome shotgun (WGS) entry which is preliminary data.</text>
</comment>
<protein>
    <submittedName>
        <fullName evidence="16">TonB-dependent receptor</fullName>
    </submittedName>
</protein>
<evidence type="ECO:0000256" key="8">
    <source>
        <dbReference type="ARBA" id="ARBA00023077"/>
    </source>
</evidence>
<evidence type="ECO:0000256" key="9">
    <source>
        <dbReference type="ARBA" id="ARBA00023136"/>
    </source>
</evidence>
<name>A0ABV2AEK6_9GAMM</name>
<reference evidence="16 17" key="1">
    <citation type="submission" date="2024-06" db="EMBL/GenBank/DDBJ databases">
        <authorList>
            <person name="Li Z."/>
            <person name="Jiang Y."/>
        </authorList>
    </citation>
    <scope>NUCLEOTIDE SEQUENCE [LARGE SCALE GENOMIC DNA]</scope>
    <source>
        <strain evidence="16 17">HSW-8</strain>
    </source>
</reference>
<dbReference type="Pfam" id="PF00593">
    <property type="entry name" value="TonB_dep_Rec_b-barrel"/>
    <property type="match status" value="1"/>
</dbReference>
<feature type="signal peptide" evidence="13">
    <location>
        <begin position="1"/>
        <end position="21"/>
    </location>
</feature>
<dbReference type="InterPro" id="IPR012910">
    <property type="entry name" value="Plug_dom"/>
</dbReference>
<keyword evidence="3 11" id="KW-1134">Transmembrane beta strand</keyword>
<dbReference type="PANTHER" id="PTHR32552">
    <property type="entry name" value="FERRICHROME IRON RECEPTOR-RELATED"/>
    <property type="match status" value="1"/>
</dbReference>
<evidence type="ECO:0000313" key="17">
    <source>
        <dbReference type="Proteomes" id="UP001465331"/>
    </source>
</evidence>
<dbReference type="Proteomes" id="UP001465331">
    <property type="component" value="Unassembled WGS sequence"/>
</dbReference>
<evidence type="ECO:0000256" key="4">
    <source>
        <dbReference type="ARBA" id="ARBA00022496"/>
    </source>
</evidence>
<evidence type="ECO:0000256" key="1">
    <source>
        <dbReference type="ARBA" id="ARBA00004571"/>
    </source>
</evidence>
<evidence type="ECO:0000256" key="10">
    <source>
        <dbReference type="ARBA" id="ARBA00023237"/>
    </source>
</evidence>
<evidence type="ECO:0000256" key="7">
    <source>
        <dbReference type="ARBA" id="ARBA00023065"/>
    </source>
</evidence>
<evidence type="ECO:0000259" key="15">
    <source>
        <dbReference type="Pfam" id="PF07715"/>
    </source>
</evidence>
<sequence>MNKGRRAAALVLLLSAGCAAAQDESLDALLTAQDAEATAPEAAPALDVIELADEPAAAPEARPPPRRTIEEIVVTAQKREQGLSEVPISISAFDAEFLADAAITDFRDLSIFVPNARIDANGTLPQLSIRGFNAHPLNRAFEQAISLVVDGVTYGTSPFFQLPLYDIGRVEVLRGPQGTLFGKNSTAGAFNIATRAADSDELEGHLSVQGGELERRRVELGVGGPLGSFGYWRIAGLYDERDGLLDNTTDETVPTANPRINGRDRRAARLKLAFADLGGFDLRLAAETVDVSLTGFGAELFLVAPQSVPLYRLFDANFDDLPNNYVGSIDADEYTDIAGEIYTLELTRALGEWDTTLIAGHADLLFDNIADPDFGPAPALTLIQKDRHPQSTIELRTSSPELDGLFGFGDTGTSNLTVGAFWQNRRFTDSEAGLRIDPTATLIFLAGDTLPLPIPLPQPGGVLPPNNPADDEVGIIYYDQITRSAALFGQFEWSPTPAWMLQLGLRYSDEQKEASWNSVSVQGTGLLARLALGREPYTADADRSEQQLSPKALVRYIFSDDASLYLAWVRAFRAGGFNQIASTGDPDGLQHDEEQVRSWEGGGKFTLLDGAAQLNVGLFWMNLSDFQVVTQDPSDVGFTVLNAGEAQARGVEIDGLWLVNDWLSLQGSLGFNDNEFLNFPFGTCAAGNEDTDGDGDERCDISGEPLDFASRFTATLSPRAEFTLPWQSLALDLGVVAAYQSSYFADNALRDERVKQDGVTRWNAYVGIASADGRWRLRIVGENLTDEVVASYKSDVPLATDTFYQTLEPGRLIFGEFSWRF</sequence>
<feature type="domain" description="TonB-dependent receptor plug" evidence="15">
    <location>
        <begin position="84"/>
        <end position="189"/>
    </location>
</feature>
<feature type="domain" description="TonB-dependent receptor-like beta-barrel" evidence="14">
    <location>
        <begin position="329"/>
        <end position="784"/>
    </location>
</feature>
<evidence type="ECO:0000313" key="16">
    <source>
        <dbReference type="EMBL" id="MES0875401.1"/>
    </source>
</evidence>
<keyword evidence="5 11" id="KW-0812">Transmembrane</keyword>
<keyword evidence="16" id="KW-0675">Receptor</keyword>
<evidence type="ECO:0000256" key="5">
    <source>
        <dbReference type="ARBA" id="ARBA00022692"/>
    </source>
</evidence>
<dbReference type="PROSITE" id="PS52016">
    <property type="entry name" value="TONB_DEPENDENT_REC_3"/>
    <property type="match status" value="1"/>
</dbReference>
<keyword evidence="4" id="KW-0410">Iron transport</keyword>
<keyword evidence="6" id="KW-0408">Iron</keyword>
<evidence type="ECO:0000256" key="6">
    <source>
        <dbReference type="ARBA" id="ARBA00023004"/>
    </source>
</evidence>
<keyword evidence="2 11" id="KW-0813">Transport</keyword>
<dbReference type="PANTHER" id="PTHR32552:SF81">
    <property type="entry name" value="TONB-DEPENDENT OUTER MEMBRANE RECEPTOR"/>
    <property type="match status" value="1"/>
</dbReference>
<dbReference type="InterPro" id="IPR036942">
    <property type="entry name" value="Beta-barrel_TonB_sf"/>
</dbReference>